<proteinExistence type="predicted"/>
<feature type="compositionally biased region" description="Polar residues" evidence="1">
    <location>
        <begin position="88"/>
        <end position="99"/>
    </location>
</feature>
<gene>
    <name evidence="2" type="ORF">SEPMUDRAFT_105263</name>
</gene>
<evidence type="ECO:0000313" key="3">
    <source>
        <dbReference type="Proteomes" id="UP000016931"/>
    </source>
</evidence>
<accession>M3B5A3</accession>
<dbReference type="HOGENOM" id="CLU_2028188_0_0_1"/>
<evidence type="ECO:0000256" key="1">
    <source>
        <dbReference type="SAM" id="MobiDB-lite"/>
    </source>
</evidence>
<dbReference type="GeneID" id="27897707"/>
<dbReference type="AlphaFoldDB" id="M3B5A3"/>
<organism evidence="2 3">
    <name type="scientific">Sphaerulina musiva (strain SO2202)</name>
    <name type="common">Poplar stem canker fungus</name>
    <name type="synonym">Septoria musiva</name>
    <dbReference type="NCBI Taxonomy" id="692275"/>
    <lineage>
        <taxon>Eukaryota</taxon>
        <taxon>Fungi</taxon>
        <taxon>Dikarya</taxon>
        <taxon>Ascomycota</taxon>
        <taxon>Pezizomycotina</taxon>
        <taxon>Dothideomycetes</taxon>
        <taxon>Dothideomycetidae</taxon>
        <taxon>Mycosphaerellales</taxon>
        <taxon>Mycosphaerellaceae</taxon>
        <taxon>Sphaerulina</taxon>
    </lineage>
</organism>
<evidence type="ECO:0000313" key="2">
    <source>
        <dbReference type="EMBL" id="EMF14942.1"/>
    </source>
</evidence>
<sequence length="122" mass="13922">MIAIGGLARFSSWRRPFAICYDQARSCAQKKSAKYVRQRNTRELVPSPPHRILHYICLGVLDYAAIGPETERNLPRSRRMSTYYSCHLPSSSRNQLSVRSDNHDPQVPSHAHLPIFGVDTGW</sequence>
<feature type="region of interest" description="Disordered" evidence="1">
    <location>
        <begin position="88"/>
        <end position="112"/>
    </location>
</feature>
<dbReference type="EMBL" id="KB456261">
    <property type="protein sequence ID" value="EMF14942.1"/>
    <property type="molecule type" value="Genomic_DNA"/>
</dbReference>
<keyword evidence="3" id="KW-1185">Reference proteome</keyword>
<reference evidence="2 3" key="1">
    <citation type="journal article" date="2012" name="PLoS Pathog.">
        <title>Diverse lifestyles and strategies of plant pathogenesis encoded in the genomes of eighteen Dothideomycetes fungi.</title>
        <authorList>
            <person name="Ohm R.A."/>
            <person name="Feau N."/>
            <person name="Henrissat B."/>
            <person name="Schoch C.L."/>
            <person name="Horwitz B.A."/>
            <person name="Barry K.W."/>
            <person name="Condon B.J."/>
            <person name="Copeland A.C."/>
            <person name="Dhillon B."/>
            <person name="Glaser F."/>
            <person name="Hesse C.N."/>
            <person name="Kosti I."/>
            <person name="LaButti K."/>
            <person name="Lindquist E.A."/>
            <person name="Lucas S."/>
            <person name="Salamov A.A."/>
            <person name="Bradshaw R.E."/>
            <person name="Ciuffetti L."/>
            <person name="Hamelin R.C."/>
            <person name="Kema G.H.J."/>
            <person name="Lawrence C."/>
            <person name="Scott J.A."/>
            <person name="Spatafora J.W."/>
            <person name="Turgeon B.G."/>
            <person name="de Wit P.J.G.M."/>
            <person name="Zhong S."/>
            <person name="Goodwin S.B."/>
            <person name="Grigoriev I.V."/>
        </authorList>
    </citation>
    <scope>NUCLEOTIDE SEQUENCE [LARGE SCALE GENOMIC DNA]</scope>
    <source>
        <strain evidence="2 3">SO2202</strain>
    </source>
</reference>
<dbReference type="Proteomes" id="UP000016931">
    <property type="component" value="Unassembled WGS sequence"/>
</dbReference>
<protein>
    <submittedName>
        <fullName evidence="2">Uncharacterized protein</fullName>
    </submittedName>
</protein>
<name>M3B5A3_SPHMS</name>
<dbReference type="RefSeq" id="XP_016763063.1">
    <property type="nucleotide sequence ID" value="XM_016900570.1"/>
</dbReference>